<accession>A0A2Z3JJI1</accession>
<dbReference type="Proteomes" id="UP000245368">
    <property type="component" value="Chromosome"/>
</dbReference>
<feature type="binding site" evidence="2">
    <location>
        <position position="161"/>
    </location>
    <ligand>
        <name>acetyl-CoA</name>
        <dbReference type="ChEBI" id="CHEBI:57288"/>
    </ligand>
</feature>
<dbReference type="InterPro" id="IPR011004">
    <property type="entry name" value="Trimer_LpxA-like_sf"/>
</dbReference>
<dbReference type="Gene3D" id="3.40.50.20">
    <property type="match status" value="1"/>
</dbReference>
<feature type="binding site" evidence="2">
    <location>
        <position position="66"/>
    </location>
    <ligand>
        <name>substrate</name>
    </ligand>
</feature>
<dbReference type="OrthoDB" id="9794407at2"/>
<dbReference type="KEGG" id="dez:DKM44_11290"/>
<gene>
    <name evidence="4" type="ORF">DKM44_11290</name>
</gene>
<dbReference type="Gene3D" id="2.160.10.10">
    <property type="entry name" value="Hexapeptide repeat proteins"/>
    <property type="match status" value="1"/>
</dbReference>
<organism evidence="4 5">
    <name type="scientific">Deinococcus irradiatisoli</name>
    <dbReference type="NCBI Taxonomy" id="2202254"/>
    <lineage>
        <taxon>Bacteria</taxon>
        <taxon>Thermotogati</taxon>
        <taxon>Deinococcota</taxon>
        <taxon>Deinococci</taxon>
        <taxon>Deinococcales</taxon>
        <taxon>Deinococcaceae</taxon>
        <taxon>Deinococcus</taxon>
    </lineage>
</organism>
<proteinExistence type="predicted"/>
<dbReference type="NCBIfam" id="TIGR03570">
    <property type="entry name" value="NeuD_NnaD"/>
    <property type="match status" value="1"/>
</dbReference>
<dbReference type="CDD" id="cd03360">
    <property type="entry name" value="LbH_AT_putative"/>
    <property type="match status" value="1"/>
</dbReference>
<feature type="domain" description="PglD N-terminal" evidence="3">
    <location>
        <begin position="4"/>
        <end position="77"/>
    </location>
</feature>
<protein>
    <submittedName>
        <fullName evidence="4">Transferase</fullName>
    </submittedName>
</protein>
<keyword evidence="4" id="KW-0808">Transferase</keyword>
<keyword evidence="5" id="KW-1185">Reference proteome</keyword>
<dbReference type="InterPro" id="IPR020019">
    <property type="entry name" value="AcTrfase_PglD-like"/>
</dbReference>
<evidence type="ECO:0000256" key="1">
    <source>
        <dbReference type="PIRSR" id="PIRSR620019-1"/>
    </source>
</evidence>
<dbReference type="AlphaFoldDB" id="A0A2Z3JJI1"/>
<dbReference type="Pfam" id="PF17836">
    <property type="entry name" value="PglD_N"/>
    <property type="match status" value="1"/>
</dbReference>
<reference evidence="4 5" key="1">
    <citation type="submission" date="2018-05" db="EMBL/GenBank/DDBJ databases">
        <title>Complete Genome Sequence of Deinococcus sp. strain 17bor-2.</title>
        <authorList>
            <person name="Srinivasan S."/>
        </authorList>
    </citation>
    <scope>NUCLEOTIDE SEQUENCE [LARGE SCALE GENOMIC DNA]</scope>
    <source>
        <strain evidence="4 5">17bor-2</strain>
    </source>
</reference>
<evidence type="ECO:0000259" key="3">
    <source>
        <dbReference type="Pfam" id="PF17836"/>
    </source>
</evidence>
<evidence type="ECO:0000313" key="4">
    <source>
        <dbReference type="EMBL" id="AWN23741.1"/>
    </source>
</evidence>
<feature type="active site" description="Proton acceptor" evidence="1">
    <location>
        <position position="131"/>
    </location>
</feature>
<dbReference type="PANTHER" id="PTHR43300">
    <property type="entry name" value="ACETYLTRANSFERASE"/>
    <property type="match status" value="1"/>
</dbReference>
<name>A0A2Z3JJI1_9DEIO</name>
<evidence type="ECO:0000313" key="5">
    <source>
        <dbReference type="Proteomes" id="UP000245368"/>
    </source>
</evidence>
<feature type="site" description="Increases basicity of active site His" evidence="1">
    <location>
        <position position="132"/>
    </location>
</feature>
<feature type="binding site" evidence="2">
    <location>
        <position position="140"/>
    </location>
    <ligand>
        <name>acetyl-CoA</name>
        <dbReference type="ChEBI" id="CHEBI:57288"/>
    </ligand>
</feature>
<evidence type="ECO:0000256" key="2">
    <source>
        <dbReference type="PIRSR" id="PIRSR620019-2"/>
    </source>
</evidence>
<dbReference type="EMBL" id="CP029494">
    <property type="protein sequence ID" value="AWN23741.1"/>
    <property type="molecule type" value="Genomic_DNA"/>
</dbReference>
<dbReference type="RefSeq" id="WP_109827469.1">
    <property type="nucleotide sequence ID" value="NZ_CP029494.1"/>
</dbReference>
<sequence>MSGILIVGAGGHAKVVLSTLLASNYHVEGCLDEQPSRWGTSVLGYPVLGGLELLERPDRRAVLAIGNNQARRTLSERYPAVEWVSAVHPQAVVDASVVIGVGSVVFAGAVVQADTTIGNHVIVNTAATVDHDCVLEDYVHVAPGTHLAGQVRLEQGAFLGIGSVATPGITVGEWTTVGAGGVVIRDLLPHSVAVGVPARQRQVKNNDDNHNKA</sequence>
<dbReference type="SUPFAM" id="SSF51161">
    <property type="entry name" value="Trimeric LpxA-like enzymes"/>
    <property type="match status" value="1"/>
</dbReference>
<dbReference type="GO" id="GO:0016740">
    <property type="term" value="F:transferase activity"/>
    <property type="evidence" value="ECO:0007669"/>
    <property type="project" value="UniProtKB-KW"/>
</dbReference>
<dbReference type="InterPro" id="IPR050179">
    <property type="entry name" value="Trans_hexapeptide_repeat"/>
</dbReference>
<dbReference type="PANTHER" id="PTHR43300:SF7">
    <property type="entry name" value="UDP-N-ACETYLBACILLOSAMINE N-ACETYLTRANSFERASE"/>
    <property type="match status" value="1"/>
</dbReference>
<dbReference type="InterPro" id="IPR041561">
    <property type="entry name" value="PglD_N"/>
</dbReference>